<keyword evidence="2" id="KW-1185">Reference proteome</keyword>
<protein>
    <submittedName>
        <fullName evidence="1">Uncharacterized protein</fullName>
    </submittedName>
</protein>
<dbReference type="EMBL" id="KV748244">
    <property type="protein sequence ID" value="OCK88342.1"/>
    <property type="molecule type" value="Genomic_DNA"/>
</dbReference>
<dbReference type="Proteomes" id="UP000250078">
    <property type="component" value="Unassembled WGS sequence"/>
</dbReference>
<sequence>MTDHSTENVAADVPTQRSEFTDLIQANKNDTFTFTEQERLILELYDQEQELRLEGSLFEAQAQEQLQDLSGISDDVLQAQLIKAEREALEERTKYLLRNRIAHNVLVTDPVLKAVHGGANAAIAERRLLPLINERDVISMVHSSLAAKLSSTLSALAAAEKSNLSANEKNKELAQTLLALAEEMKSQSTEEIEDPKLRAQLQELDSRVQMVRRRWRIMKSVVAGMVVGSGINWANDAMLRELVMDDEDELQ</sequence>
<reference evidence="1 2" key="1">
    <citation type="journal article" date="2016" name="Nat. Commun.">
        <title>Ectomycorrhizal ecology is imprinted in the genome of the dominant symbiotic fungus Cenococcum geophilum.</title>
        <authorList>
            <consortium name="DOE Joint Genome Institute"/>
            <person name="Peter M."/>
            <person name="Kohler A."/>
            <person name="Ohm R.A."/>
            <person name="Kuo A."/>
            <person name="Krutzmann J."/>
            <person name="Morin E."/>
            <person name="Arend M."/>
            <person name="Barry K.W."/>
            <person name="Binder M."/>
            <person name="Choi C."/>
            <person name="Clum A."/>
            <person name="Copeland A."/>
            <person name="Grisel N."/>
            <person name="Haridas S."/>
            <person name="Kipfer T."/>
            <person name="LaButti K."/>
            <person name="Lindquist E."/>
            <person name="Lipzen A."/>
            <person name="Maire R."/>
            <person name="Meier B."/>
            <person name="Mihaltcheva S."/>
            <person name="Molinier V."/>
            <person name="Murat C."/>
            <person name="Poggeler S."/>
            <person name="Quandt C.A."/>
            <person name="Sperisen C."/>
            <person name="Tritt A."/>
            <person name="Tisserant E."/>
            <person name="Crous P.W."/>
            <person name="Henrissat B."/>
            <person name="Nehls U."/>
            <person name="Egli S."/>
            <person name="Spatafora J.W."/>
            <person name="Grigoriev I.V."/>
            <person name="Martin F.M."/>
        </authorList>
    </citation>
    <scope>NUCLEOTIDE SEQUENCE [LARGE SCALE GENOMIC DNA]</scope>
    <source>
        <strain evidence="1 2">1.58</strain>
    </source>
</reference>
<organism evidence="1 2">
    <name type="scientific">Cenococcum geophilum 1.58</name>
    <dbReference type="NCBI Taxonomy" id="794803"/>
    <lineage>
        <taxon>Eukaryota</taxon>
        <taxon>Fungi</taxon>
        <taxon>Dikarya</taxon>
        <taxon>Ascomycota</taxon>
        <taxon>Pezizomycotina</taxon>
        <taxon>Dothideomycetes</taxon>
        <taxon>Pleosporomycetidae</taxon>
        <taxon>Gloniales</taxon>
        <taxon>Gloniaceae</taxon>
        <taxon>Cenococcum</taxon>
    </lineage>
</organism>
<gene>
    <name evidence="1" type="ORF">K441DRAFT_589272</name>
</gene>
<accession>A0ACC8EPP1</accession>
<evidence type="ECO:0000313" key="2">
    <source>
        <dbReference type="Proteomes" id="UP000250078"/>
    </source>
</evidence>
<name>A0ACC8EPP1_9PEZI</name>
<proteinExistence type="predicted"/>
<evidence type="ECO:0000313" key="1">
    <source>
        <dbReference type="EMBL" id="OCK88342.1"/>
    </source>
</evidence>